<evidence type="ECO:0000256" key="1">
    <source>
        <dbReference type="ARBA" id="ARBA00023254"/>
    </source>
</evidence>
<dbReference type="GO" id="GO:0006310">
    <property type="term" value="P:DNA recombination"/>
    <property type="evidence" value="ECO:0007669"/>
    <property type="project" value="InterPro"/>
</dbReference>
<evidence type="ECO:0000313" key="5">
    <source>
        <dbReference type="Proteomes" id="UP001228049"/>
    </source>
</evidence>
<evidence type="ECO:0000256" key="3">
    <source>
        <dbReference type="SAM" id="Coils"/>
    </source>
</evidence>
<dbReference type="PANTHER" id="PTHR28575">
    <property type="entry name" value="MEIOSIS-SPECIFIC PROTEIN MEI4"/>
    <property type="match status" value="1"/>
</dbReference>
<dbReference type="GO" id="GO:0000800">
    <property type="term" value="C:lateral element"/>
    <property type="evidence" value="ECO:0007669"/>
    <property type="project" value="TreeGrafter"/>
</dbReference>
<keyword evidence="5" id="KW-1185">Reference proteome</keyword>
<dbReference type="AlphaFoldDB" id="A0AAD9F1M7"/>
<dbReference type="GO" id="GO:0042138">
    <property type="term" value="P:meiotic DNA double-strand break formation"/>
    <property type="evidence" value="ECO:0007669"/>
    <property type="project" value="InterPro"/>
</dbReference>
<gene>
    <name evidence="4" type="ORF">KUDE01_014030</name>
</gene>
<comment type="similarity">
    <text evidence="2">Belongs to the MEI4L family.</text>
</comment>
<dbReference type="InterPro" id="IPR025888">
    <property type="entry name" value="MEI4"/>
</dbReference>
<protein>
    <submittedName>
        <fullName evidence="4">Meiosis-specific protein MEI4</fullName>
    </submittedName>
</protein>
<evidence type="ECO:0000313" key="4">
    <source>
        <dbReference type="EMBL" id="KAK1889353.1"/>
    </source>
</evidence>
<proteinExistence type="inferred from homology"/>
<dbReference type="GO" id="GO:0007129">
    <property type="term" value="P:homologous chromosome pairing at meiosis"/>
    <property type="evidence" value="ECO:0007669"/>
    <property type="project" value="TreeGrafter"/>
</dbReference>
<evidence type="ECO:0000256" key="2">
    <source>
        <dbReference type="ARBA" id="ARBA00093453"/>
    </source>
</evidence>
<accession>A0AAD9F1M7</accession>
<reference evidence="4" key="1">
    <citation type="submission" date="2023-04" db="EMBL/GenBank/DDBJ databases">
        <title>Chromosome-level genome of Chaenocephalus aceratus.</title>
        <authorList>
            <person name="Park H."/>
        </authorList>
    </citation>
    <scope>NUCLEOTIDE SEQUENCE</scope>
    <source>
        <strain evidence="4">DE</strain>
        <tissue evidence="4">Muscle</tissue>
    </source>
</reference>
<dbReference type="GO" id="GO:0007283">
    <property type="term" value="P:spermatogenesis"/>
    <property type="evidence" value="ECO:0007669"/>
    <property type="project" value="TreeGrafter"/>
</dbReference>
<name>A0AAD9F1M7_DISEL</name>
<dbReference type="Pfam" id="PF13971">
    <property type="entry name" value="Mei4"/>
    <property type="match status" value="2"/>
</dbReference>
<comment type="caution">
    <text evidence="4">The sequence shown here is derived from an EMBL/GenBank/DDBJ whole genome shotgun (WGS) entry which is preliminary data.</text>
</comment>
<feature type="coiled-coil region" evidence="3">
    <location>
        <begin position="61"/>
        <end position="92"/>
    </location>
</feature>
<organism evidence="4 5">
    <name type="scientific">Dissostichus eleginoides</name>
    <name type="common">Patagonian toothfish</name>
    <name type="synonym">Dissostichus amissus</name>
    <dbReference type="NCBI Taxonomy" id="100907"/>
    <lineage>
        <taxon>Eukaryota</taxon>
        <taxon>Metazoa</taxon>
        <taxon>Chordata</taxon>
        <taxon>Craniata</taxon>
        <taxon>Vertebrata</taxon>
        <taxon>Euteleostomi</taxon>
        <taxon>Actinopterygii</taxon>
        <taxon>Neopterygii</taxon>
        <taxon>Teleostei</taxon>
        <taxon>Neoteleostei</taxon>
        <taxon>Acanthomorphata</taxon>
        <taxon>Eupercaria</taxon>
        <taxon>Perciformes</taxon>
        <taxon>Notothenioidei</taxon>
        <taxon>Nototheniidae</taxon>
        <taxon>Dissostichus</taxon>
    </lineage>
</organism>
<sequence length="259" mass="29101">MVLRIYADVEGGKRWIMTETIQKVIIPRASRAECLFTKVKVSLAVAIIKTKPPGVSGREFAEALACRLRRQDENRKEKSEELQQEVLRLRREVLNNRLTGNNSAGPHGETDLPQVNFLQALLSLQRLDNSLCFSADGGALLVDSVCRLLDSVVRFCRDAPPLGPGMSVLQACNVSARSMQMFCSHRLPDEEFRSRVEAALRDLTEILLHKKGTHRLQNSEELTGCLITLGKSSMSRSFLLRHLLSQISALADRLWQSYE</sequence>
<dbReference type="EMBL" id="JASDAP010000017">
    <property type="protein sequence ID" value="KAK1889353.1"/>
    <property type="molecule type" value="Genomic_DNA"/>
</dbReference>
<dbReference type="Proteomes" id="UP001228049">
    <property type="component" value="Unassembled WGS sequence"/>
</dbReference>
<feature type="non-terminal residue" evidence="4">
    <location>
        <position position="259"/>
    </location>
</feature>
<dbReference type="GO" id="GO:0048477">
    <property type="term" value="P:oogenesis"/>
    <property type="evidence" value="ECO:0007669"/>
    <property type="project" value="TreeGrafter"/>
</dbReference>
<dbReference type="PANTHER" id="PTHR28575:SF1">
    <property type="entry name" value="MEIOSIS-SPECIFIC PROTEIN MEI4"/>
    <property type="match status" value="1"/>
</dbReference>
<keyword evidence="3" id="KW-0175">Coiled coil</keyword>
<keyword evidence="1" id="KW-0469">Meiosis</keyword>